<feature type="region of interest" description="Disordered" evidence="1">
    <location>
        <begin position="197"/>
        <end position="216"/>
    </location>
</feature>
<organism evidence="2 3">
    <name type="scientific">Prototheca wickerhamii</name>
    <dbReference type="NCBI Taxonomy" id="3111"/>
    <lineage>
        <taxon>Eukaryota</taxon>
        <taxon>Viridiplantae</taxon>
        <taxon>Chlorophyta</taxon>
        <taxon>core chlorophytes</taxon>
        <taxon>Trebouxiophyceae</taxon>
        <taxon>Chlorellales</taxon>
        <taxon>Chlorellaceae</taxon>
        <taxon>Prototheca</taxon>
    </lineage>
</organism>
<dbReference type="InterPro" id="IPR038765">
    <property type="entry name" value="Papain-like_cys_pep_sf"/>
</dbReference>
<name>A0AAD9IG80_PROWI</name>
<accession>A0AAD9IG80</accession>
<proteinExistence type="predicted"/>
<gene>
    <name evidence="2" type="ORF">QBZ16_005314</name>
</gene>
<evidence type="ECO:0000313" key="2">
    <source>
        <dbReference type="EMBL" id="KAK2076554.1"/>
    </source>
</evidence>
<dbReference type="EMBL" id="JASFZW010000009">
    <property type="protein sequence ID" value="KAK2076554.1"/>
    <property type="molecule type" value="Genomic_DNA"/>
</dbReference>
<dbReference type="AlphaFoldDB" id="A0AAD9IG80"/>
<comment type="caution">
    <text evidence="2">The sequence shown here is derived from an EMBL/GenBank/DDBJ whole genome shotgun (WGS) entry which is preliminary data.</text>
</comment>
<sequence length="231" mass="25485">MFRLGFMGQCYSSRNEPKLLKSRPASRLTTGDLLFLKEEGAKELYALRTHEGWTTFSHCGFVLRRGSSTSSILFCHADYISGPEGRFTQAVVRQLRVRLSPDQRDLLHEYVQLNLGKRSVTTTASVQMTGGLVVPRGDERLRCSEFVALMLHLLGLAEPDMPASFTYLATAGAGQLLHPPRDVELLLERRLSPEISAGLSPSRRATHGTLEHQLSGPWRSGAIAPPMAVVA</sequence>
<dbReference type="Gene3D" id="3.90.1720.10">
    <property type="entry name" value="endopeptidase domain like (from Nostoc punctiforme)"/>
    <property type="match status" value="1"/>
</dbReference>
<reference evidence="2" key="1">
    <citation type="submission" date="2021-01" db="EMBL/GenBank/DDBJ databases">
        <authorList>
            <person name="Eckstrom K.M.E."/>
        </authorList>
    </citation>
    <scope>NUCLEOTIDE SEQUENCE</scope>
    <source>
        <strain evidence="2">UVCC 0001</strain>
    </source>
</reference>
<keyword evidence="3" id="KW-1185">Reference proteome</keyword>
<dbReference type="Proteomes" id="UP001255856">
    <property type="component" value="Unassembled WGS sequence"/>
</dbReference>
<evidence type="ECO:0000256" key="1">
    <source>
        <dbReference type="SAM" id="MobiDB-lite"/>
    </source>
</evidence>
<dbReference type="SUPFAM" id="SSF54001">
    <property type="entry name" value="Cysteine proteinases"/>
    <property type="match status" value="1"/>
</dbReference>
<evidence type="ECO:0000313" key="3">
    <source>
        <dbReference type="Proteomes" id="UP001255856"/>
    </source>
</evidence>
<protein>
    <submittedName>
        <fullName evidence="2">Uncharacterized protein</fullName>
    </submittedName>
</protein>